<dbReference type="EMBL" id="CP140154">
    <property type="protein sequence ID" value="WQG89625.1"/>
    <property type="molecule type" value="Genomic_DNA"/>
</dbReference>
<dbReference type="Proteomes" id="UP001326715">
    <property type="component" value="Chromosome"/>
</dbReference>
<protein>
    <submittedName>
        <fullName evidence="2">Uncharacterized protein</fullName>
    </submittedName>
</protein>
<feature type="region of interest" description="Disordered" evidence="1">
    <location>
        <begin position="78"/>
        <end position="97"/>
    </location>
</feature>
<name>A0ABZ0XGL7_9BACT</name>
<accession>A0ABZ0XGL7</accession>
<evidence type="ECO:0000256" key="1">
    <source>
        <dbReference type="SAM" id="MobiDB-lite"/>
    </source>
</evidence>
<proteinExistence type="predicted"/>
<keyword evidence="3" id="KW-1185">Reference proteome</keyword>
<sequence>MAKNNKKMPSIKIKKQSESAIVAFGNSGLPLSQRDDLLDLAIIARQSQDPTLLNHFEELPPLDQLLKQKVLPLLPVINSLPKNTEDNQESSPSDTQE</sequence>
<reference evidence="2 3" key="1">
    <citation type="submission" date="2023-11" db="EMBL/GenBank/DDBJ databases">
        <title>MicrobeMod: A computational toolkit for identifying prokaryotic methylation and restriction-modification with nanopore sequencing.</title>
        <authorList>
            <person name="Crits-Christoph A."/>
            <person name="Kang S.C."/>
            <person name="Lee H."/>
            <person name="Ostrov N."/>
        </authorList>
    </citation>
    <scope>NUCLEOTIDE SEQUENCE [LARGE SCALE GENOMIC DNA]</scope>
    <source>
        <strain evidence="2 3">ATCC 23090</strain>
    </source>
</reference>
<evidence type="ECO:0000313" key="2">
    <source>
        <dbReference type="EMBL" id="WQG89625.1"/>
    </source>
</evidence>
<gene>
    <name evidence="2" type="ORF">SR876_32345</name>
</gene>
<dbReference type="RefSeq" id="WP_072356850.1">
    <property type="nucleotide sequence ID" value="NZ_CP139972.1"/>
</dbReference>
<evidence type="ECO:0000313" key="3">
    <source>
        <dbReference type="Proteomes" id="UP001326715"/>
    </source>
</evidence>
<organism evidence="2 3">
    <name type="scientific">Chitinophaga sancti</name>
    <dbReference type="NCBI Taxonomy" id="1004"/>
    <lineage>
        <taxon>Bacteria</taxon>
        <taxon>Pseudomonadati</taxon>
        <taxon>Bacteroidota</taxon>
        <taxon>Chitinophagia</taxon>
        <taxon>Chitinophagales</taxon>
        <taxon>Chitinophagaceae</taxon>
        <taxon>Chitinophaga</taxon>
    </lineage>
</organism>